<gene>
    <name evidence="2" type="ORF">CEXT_375461</name>
</gene>
<evidence type="ECO:0000256" key="1">
    <source>
        <dbReference type="SAM" id="MobiDB-lite"/>
    </source>
</evidence>
<sequence length="166" mass="18717">MQNIASEQNPQKNSNTRASWKSIAGSPASLRSRIYNKIKNTIFLIKKKRKCTVKRGRIVGMLPDFCGSEKFYYSCSISYRSCTVPRAVLQEGLGDKSTQEAKQRNRTKWPSISVHTGLDPLPPMHSSALDDHTFDMRVSDASRGTAEGKQKRLFVPIHFALLSEKQ</sequence>
<keyword evidence="3" id="KW-1185">Reference proteome</keyword>
<feature type="compositionally biased region" description="Polar residues" evidence="1">
    <location>
        <begin position="1"/>
        <end position="19"/>
    </location>
</feature>
<name>A0AAV4Q660_CAEEX</name>
<evidence type="ECO:0000313" key="3">
    <source>
        <dbReference type="Proteomes" id="UP001054945"/>
    </source>
</evidence>
<dbReference type="AlphaFoldDB" id="A0AAV4Q660"/>
<proteinExistence type="predicted"/>
<protein>
    <submittedName>
        <fullName evidence="2">Uncharacterized protein</fullName>
    </submittedName>
</protein>
<dbReference type="EMBL" id="BPLR01005657">
    <property type="protein sequence ID" value="GIY04034.1"/>
    <property type="molecule type" value="Genomic_DNA"/>
</dbReference>
<dbReference type="Proteomes" id="UP001054945">
    <property type="component" value="Unassembled WGS sequence"/>
</dbReference>
<organism evidence="2 3">
    <name type="scientific">Caerostris extrusa</name>
    <name type="common">Bark spider</name>
    <name type="synonym">Caerostris bankana</name>
    <dbReference type="NCBI Taxonomy" id="172846"/>
    <lineage>
        <taxon>Eukaryota</taxon>
        <taxon>Metazoa</taxon>
        <taxon>Ecdysozoa</taxon>
        <taxon>Arthropoda</taxon>
        <taxon>Chelicerata</taxon>
        <taxon>Arachnida</taxon>
        <taxon>Araneae</taxon>
        <taxon>Araneomorphae</taxon>
        <taxon>Entelegynae</taxon>
        <taxon>Araneoidea</taxon>
        <taxon>Araneidae</taxon>
        <taxon>Caerostris</taxon>
    </lineage>
</organism>
<accession>A0AAV4Q660</accession>
<comment type="caution">
    <text evidence="2">The sequence shown here is derived from an EMBL/GenBank/DDBJ whole genome shotgun (WGS) entry which is preliminary data.</text>
</comment>
<reference evidence="2 3" key="1">
    <citation type="submission" date="2021-06" db="EMBL/GenBank/DDBJ databases">
        <title>Caerostris extrusa draft genome.</title>
        <authorList>
            <person name="Kono N."/>
            <person name="Arakawa K."/>
        </authorList>
    </citation>
    <scope>NUCLEOTIDE SEQUENCE [LARGE SCALE GENOMIC DNA]</scope>
</reference>
<feature type="region of interest" description="Disordered" evidence="1">
    <location>
        <begin position="1"/>
        <end position="20"/>
    </location>
</feature>
<evidence type="ECO:0000313" key="2">
    <source>
        <dbReference type="EMBL" id="GIY04034.1"/>
    </source>
</evidence>